<proteinExistence type="predicted"/>
<organism evidence="1 2">
    <name type="scientific">Athelia psychrophila</name>
    <dbReference type="NCBI Taxonomy" id="1759441"/>
    <lineage>
        <taxon>Eukaryota</taxon>
        <taxon>Fungi</taxon>
        <taxon>Dikarya</taxon>
        <taxon>Basidiomycota</taxon>
        <taxon>Agaricomycotina</taxon>
        <taxon>Agaricomycetes</taxon>
        <taxon>Agaricomycetidae</taxon>
        <taxon>Atheliales</taxon>
        <taxon>Atheliaceae</taxon>
        <taxon>Athelia</taxon>
    </lineage>
</organism>
<dbReference type="Proteomes" id="UP000076532">
    <property type="component" value="Unassembled WGS sequence"/>
</dbReference>
<evidence type="ECO:0000313" key="2">
    <source>
        <dbReference type="Proteomes" id="UP000076532"/>
    </source>
</evidence>
<keyword evidence="2" id="KW-1185">Reference proteome</keyword>
<protein>
    <submittedName>
        <fullName evidence="1">Uncharacterized protein</fullName>
    </submittedName>
</protein>
<gene>
    <name evidence="1" type="ORF">FIBSPDRAFT_455782</name>
</gene>
<dbReference type="AlphaFoldDB" id="A0A166LXA9"/>
<evidence type="ECO:0000313" key="1">
    <source>
        <dbReference type="EMBL" id="KZP23415.1"/>
    </source>
</evidence>
<reference evidence="1 2" key="1">
    <citation type="journal article" date="2016" name="Mol. Biol. Evol.">
        <title>Comparative Genomics of Early-Diverging Mushroom-Forming Fungi Provides Insights into the Origins of Lignocellulose Decay Capabilities.</title>
        <authorList>
            <person name="Nagy L.G."/>
            <person name="Riley R."/>
            <person name="Tritt A."/>
            <person name="Adam C."/>
            <person name="Daum C."/>
            <person name="Floudas D."/>
            <person name="Sun H."/>
            <person name="Yadav J.S."/>
            <person name="Pangilinan J."/>
            <person name="Larsson K.H."/>
            <person name="Matsuura K."/>
            <person name="Barry K."/>
            <person name="Labutti K."/>
            <person name="Kuo R."/>
            <person name="Ohm R.A."/>
            <person name="Bhattacharya S.S."/>
            <person name="Shirouzu T."/>
            <person name="Yoshinaga Y."/>
            <person name="Martin F.M."/>
            <person name="Grigoriev I.V."/>
            <person name="Hibbett D.S."/>
        </authorList>
    </citation>
    <scope>NUCLEOTIDE SEQUENCE [LARGE SCALE GENOMIC DNA]</scope>
    <source>
        <strain evidence="1 2">CBS 109695</strain>
    </source>
</reference>
<dbReference type="EMBL" id="KV417532">
    <property type="protein sequence ID" value="KZP23415.1"/>
    <property type="molecule type" value="Genomic_DNA"/>
</dbReference>
<accession>A0A166LXA9</accession>
<sequence length="109" mass="11698">MCFGANTSNSPMVTVWPSSHSRVILSQRMAIGEADAALRGLSAPARVAILDMGLRSFACTAVGSKPSFVYSLLRHLRPRIRAAVRGLARHDVGAACQFGRVRVVFDVAD</sequence>
<name>A0A166LXA9_9AGAM</name>